<dbReference type="OrthoDB" id="196716at2"/>
<comment type="caution">
    <text evidence="3">The sequence shown here is derived from an EMBL/GenBank/DDBJ whole genome shotgun (WGS) entry which is preliminary data.</text>
</comment>
<proteinExistence type="predicted"/>
<keyword evidence="4" id="KW-1185">Reference proteome</keyword>
<protein>
    <recommendedName>
        <fullName evidence="5">Glycine zipper domain-containing protein</fullName>
    </recommendedName>
</protein>
<feature type="region of interest" description="Disordered" evidence="1">
    <location>
        <begin position="55"/>
        <end position="84"/>
    </location>
</feature>
<feature type="chain" id="PRO_5021358575" description="Glycine zipper domain-containing protein" evidence="2">
    <location>
        <begin position="25"/>
        <end position="174"/>
    </location>
</feature>
<evidence type="ECO:0000256" key="1">
    <source>
        <dbReference type="SAM" id="MobiDB-lite"/>
    </source>
</evidence>
<evidence type="ECO:0000256" key="2">
    <source>
        <dbReference type="SAM" id="SignalP"/>
    </source>
</evidence>
<dbReference type="EMBL" id="SAWY01000020">
    <property type="protein sequence ID" value="TPH15239.1"/>
    <property type="molecule type" value="Genomic_DNA"/>
</dbReference>
<organism evidence="3 4">
    <name type="scientific">Litorilituus lipolyticus</name>
    <dbReference type="NCBI Taxonomy" id="2491017"/>
    <lineage>
        <taxon>Bacteria</taxon>
        <taxon>Pseudomonadati</taxon>
        <taxon>Pseudomonadota</taxon>
        <taxon>Gammaproteobacteria</taxon>
        <taxon>Alteromonadales</taxon>
        <taxon>Colwelliaceae</taxon>
        <taxon>Litorilituus</taxon>
    </lineage>
</organism>
<sequence>MNNLVMKTLLLSIMLFVINASVNAQTYVFPKNGQTKEQQQKDEYTCHSWAVSETGFDPLAPSNQTQSTTSTTSPAQASAQPGSGIRGAIGGAAAGAVIAEIGDNDVSNGAAKGAAIGALAGRRQSRRAAAQQQAAQVEAQQQALQEQQVSVQLQGEYNKARGICLEAKGYSVSN</sequence>
<reference evidence="3 4" key="1">
    <citation type="submission" date="2019-01" db="EMBL/GenBank/DDBJ databases">
        <title>Litorilituus lipolytica sp. nov., isolated from intertidal sand of the Yellow Sea in China.</title>
        <authorList>
            <person name="Liu A."/>
        </authorList>
    </citation>
    <scope>NUCLEOTIDE SEQUENCE [LARGE SCALE GENOMIC DNA]</scope>
    <source>
        <strain evidence="3 4">RZ04</strain>
    </source>
</reference>
<accession>A0A502KXP6</accession>
<evidence type="ECO:0000313" key="4">
    <source>
        <dbReference type="Proteomes" id="UP000315303"/>
    </source>
</evidence>
<evidence type="ECO:0000313" key="3">
    <source>
        <dbReference type="EMBL" id="TPH15239.1"/>
    </source>
</evidence>
<dbReference type="Proteomes" id="UP000315303">
    <property type="component" value="Unassembled WGS sequence"/>
</dbReference>
<feature type="compositionally biased region" description="Low complexity" evidence="1">
    <location>
        <begin position="60"/>
        <end position="81"/>
    </location>
</feature>
<name>A0A502KXP6_9GAMM</name>
<dbReference type="RefSeq" id="WP_140603393.1">
    <property type="nucleotide sequence ID" value="NZ_SAWY01000020.1"/>
</dbReference>
<evidence type="ECO:0008006" key="5">
    <source>
        <dbReference type="Google" id="ProtNLM"/>
    </source>
</evidence>
<keyword evidence="2" id="KW-0732">Signal</keyword>
<gene>
    <name evidence="3" type="ORF">EPA86_10530</name>
</gene>
<feature type="signal peptide" evidence="2">
    <location>
        <begin position="1"/>
        <end position="24"/>
    </location>
</feature>
<dbReference type="AlphaFoldDB" id="A0A502KXP6"/>